<feature type="domain" description="ABC transporter" evidence="6">
    <location>
        <begin position="40"/>
        <end position="280"/>
    </location>
</feature>
<dbReference type="EMBL" id="FXZI01000016">
    <property type="protein sequence ID" value="SMY03785.1"/>
    <property type="molecule type" value="Genomic_DNA"/>
</dbReference>
<dbReference type="SUPFAM" id="SSF52540">
    <property type="entry name" value="P-loop containing nucleoside triphosphate hydrolases"/>
    <property type="match status" value="1"/>
</dbReference>
<dbReference type="RefSeq" id="WP_101557450.1">
    <property type="nucleotide sequence ID" value="NZ_FXZI01000016.1"/>
</dbReference>
<comment type="similarity">
    <text evidence="1">Belongs to the ABC transporter superfamily.</text>
</comment>
<dbReference type="InterPro" id="IPR003593">
    <property type="entry name" value="AAA+_ATPase"/>
</dbReference>
<keyword evidence="2" id="KW-0813">Transport</keyword>
<dbReference type="InterPro" id="IPR017871">
    <property type="entry name" value="ABC_transporter-like_CS"/>
</dbReference>
<dbReference type="Gene3D" id="3.40.50.300">
    <property type="entry name" value="P-loop containing nucleotide triphosphate hydrolases"/>
    <property type="match status" value="1"/>
</dbReference>
<dbReference type="PROSITE" id="PS50893">
    <property type="entry name" value="ABC_TRANSPORTER_2"/>
    <property type="match status" value="1"/>
</dbReference>
<gene>
    <name evidence="7" type="ORF">BAURA86_03461</name>
</gene>
<dbReference type="Pfam" id="PF00005">
    <property type="entry name" value="ABC_tran"/>
    <property type="match status" value="1"/>
</dbReference>
<keyword evidence="3" id="KW-0547">Nucleotide-binding</keyword>
<dbReference type="GO" id="GO:0055085">
    <property type="term" value="P:transmembrane transport"/>
    <property type="evidence" value="ECO:0007669"/>
    <property type="project" value="UniProtKB-ARBA"/>
</dbReference>
<dbReference type="Proteomes" id="UP000234300">
    <property type="component" value="Unassembled WGS sequence"/>
</dbReference>
<proteinExistence type="inferred from homology"/>
<accession>A0A2H1KVJ0</accession>
<reference evidence="7 8" key="1">
    <citation type="submission" date="2017-03" db="EMBL/GenBank/DDBJ databases">
        <authorList>
            <person name="Afonso C.L."/>
            <person name="Miller P.J."/>
            <person name="Scott M.A."/>
            <person name="Spackman E."/>
            <person name="Goraichik I."/>
            <person name="Dimitrov K.M."/>
            <person name="Suarez D.L."/>
            <person name="Swayne D.E."/>
        </authorList>
    </citation>
    <scope>NUCLEOTIDE SEQUENCE [LARGE SCALE GENOMIC DNA]</scope>
    <source>
        <strain evidence="8">8(6)</strain>
    </source>
</reference>
<protein>
    <submittedName>
        <fullName evidence="7">Peptide/nickel transport system ATP-binding protein</fullName>
    </submittedName>
</protein>
<dbReference type="SMART" id="SM00382">
    <property type="entry name" value="AAA"/>
    <property type="match status" value="1"/>
</dbReference>
<dbReference type="AlphaFoldDB" id="A0A2H1KVJ0"/>
<dbReference type="InterPro" id="IPR027417">
    <property type="entry name" value="P-loop_NTPase"/>
</dbReference>
<dbReference type="GO" id="GO:0005524">
    <property type="term" value="F:ATP binding"/>
    <property type="evidence" value="ECO:0007669"/>
    <property type="project" value="UniProtKB-KW"/>
</dbReference>
<dbReference type="CDD" id="cd03257">
    <property type="entry name" value="ABC_NikE_OppD_transporters"/>
    <property type="match status" value="1"/>
</dbReference>
<dbReference type="PANTHER" id="PTHR43776:SF7">
    <property type="entry name" value="D,D-DIPEPTIDE TRANSPORT ATP-BINDING PROTEIN DDPF-RELATED"/>
    <property type="match status" value="1"/>
</dbReference>
<evidence type="ECO:0000256" key="2">
    <source>
        <dbReference type="ARBA" id="ARBA00022448"/>
    </source>
</evidence>
<dbReference type="PANTHER" id="PTHR43776">
    <property type="entry name" value="TRANSPORT ATP-BINDING PROTEIN"/>
    <property type="match status" value="1"/>
</dbReference>
<feature type="region of interest" description="Disordered" evidence="5">
    <location>
        <begin position="1"/>
        <end position="40"/>
    </location>
</feature>
<dbReference type="PROSITE" id="PS00211">
    <property type="entry name" value="ABC_TRANSPORTER_1"/>
    <property type="match status" value="1"/>
</dbReference>
<evidence type="ECO:0000256" key="4">
    <source>
        <dbReference type="ARBA" id="ARBA00022840"/>
    </source>
</evidence>
<evidence type="ECO:0000259" key="6">
    <source>
        <dbReference type="PROSITE" id="PS50893"/>
    </source>
</evidence>
<keyword evidence="4 7" id="KW-0067">ATP-binding</keyword>
<evidence type="ECO:0000313" key="8">
    <source>
        <dbReference type="Proteomes" id="UP000234300"/>
    </source>
</evidence>
<evidence type="ECO:0000256" key="3">
    <source>
        <dbReference type="ARBA" id="ARBA00022741"/>
    </source>
</evidence>
<feature type="compositionally biased region" description="Low complexity" evidence="5">
    <location>
        <begin position="21"/>
        <end position="39"/>
    </location>
</feature>
<name>A0A2H1KVJ0_BREAU</name>
<evidence type="ECO:0000256" key="1">
    <source>
        <dbReference type="ARBA" id="ARBA00005417"/>
    </source>
</evidence>
<evidence type="ECO:0000313" key="7">
    <source>
        <dbReference type="EMBL" id="SMY03785.1"/>
    </source>
</evidence>
<evidence type="ECO:0000256" key="5">
    <source>
        <dbReference type="SAM" id="MobiDB-lite"/>
    </source>
</evidence>
<dbReference type="InterPro" id="IPR050319">
    <property type="entry name" value="ABC_transp_ATP-bind"/>
</dbReference>
<dbReference type="InterPro" id="IPR003439">
    <property type="entry name" value="ABC_transporter-like_ATP-bd"/>
</dbReference>
<dbReference type="GO" id="GO:0016887">
    <property type="term" value="F:ATP hydrolysis activity"/>
    <property type="evidence" value="ECO:0007669"/>
    <property type="project" value="InterPro"/>
</dbReference>
<organism evidence="7 8">
    <name type="scientific">Brevibacterium aurantiacum</name>
    <dbReference type="NCBI Taxonomy" id="273384"/>
    <lineage>
        <taxon>Bacteria</taxon>
        <taxon>Bacillati</taxon>
        <taxon>Actinomycetota</taxon>
        <taxon>Actinomycetes</taxon>
        <taxon>Micrococcales</taxon>
        <taxon>Brevibacteriaceae</taxon>
        <taxon>Brevibacterium</taxon>
    </lineage>
</organism>
<sequence length="307" mass="33110">MTTRLLAQDDSSRRGTGSGEGSSSSSSTSSGRDSSSGTGLKAENITVTFGRGERAFTAVDDVSVEVAPGEIVGLVGESGSGKSTVSRVICGLQRDYSGTISFNGHELEPKRSAKQWRVVQMVFQDPFASLDPRYTVRSTLTEVIRHHKLASGAALKRRCVELMDMVRLPVEFLDRTPTAMSGGQRQRVAIARALAVQPEVIVADEAVSALDVSVQAEIIALFARLRAELGLSILFISHDLAVVKSLCERVCVIHNGVLVESSSTAEIFHNPREDYTKSLLQAIPRFDSAFLDRAPERRTTSASEGGR</sequence>